<sequence>MGRVALIVGSARVNLSYLRCHSFFRCDLKKKGRPATELVGQTPRPLGLALWFSSTTDLTEYHLASRQSPVDLDRNTFWLANLYH</sequence>
<name>A0A5B0NQ60_PUCGR</name>
<organism evidence="1 2">
    <name type="scientific">Puccinia graminis f. sp. tritici</name>
    <dbReference type="NCBI Taxonomy" id="56615"/>
    <lineage>
        <taxon>Eukaryota</taxon>
        <taxon>Fungi</taxon>
        <taxon>Dikarya</taxon>
        <taxon>Basidiomycota</taxon>
        <taxon>Pucciniomycotina</taxon>
        <taxon>Pucciniomycetes</taxon>
        <taxon>Pucciniales</taxon>
        <taxon>Pucciniaceae</taxon>
        <taxon>Puccinia</taxon>
    </lineage>
</organism>
<dbReference type="Proteomes" id="UP000325313">
    <property type="component" value="Unassembled WGS sequence"/>
</dbReference>
<comment type="caution">
    <text evidence="1">The sequence shown here is derived from an EMBL/GenBank/DDBJ whole genome shotgun (WGS) entry which is preliminary data.</text>
</comment>
<gene>
    <name evidence="1" type="ORF">PGTUg99_034678</name>
</gene>
<dbReference type="AlphaFoldDB" id="A0A5B0NQ60"/>
<reference evidence="1 2" key="1">
    <citation type="submission" date="2019-05" db="EMBL/GenBank/DDBJ databases">
        <title>Emergence of the Ug99 lineage of the wheat stem rust pathogen through somatic hybridization.</title>
        <authorList>
            <person name="Li F."/>
            <person name="Upadhyaya N.M."/>
            <person name="Sperschneider J."/>
            <person name="Matny O."/>
            <person name="Nguyen-Phuc H."/>
            <person name="Mago R."/>
            <person name="Raley C."/>
            <person name="Miller M.E."/>
            <person name="Silverstein K.A.T."/>
            <person name="Henningsen E."/>
            <person name="Hirsch C.D."/>
            <person name="Visser B."/>
            <person name="Pretorius Z.A."/>
            <person name="Steffenson B.J."/>
            <person name="Schwessinger B."/>
            <person name="Dodds P.N."/>
            <person name="Figueroa M."/>
        </authorList>
    </citation>
    <scope>NUCLEOTIDE SEQUENCE [LARGE SCALE GENOMIC DNA]</scope>
    <source>
        <strain evidence="1 2">Ug99</strain>
    </source>
</reference>
<proteinExistence type="predicted"/>
<dbReference type="EMBL" id="VDEP01000404">
    <property type="protein sequence ID" value="KAA1090048.1"/>
    <property type="molecule type" value="Genomic_DNA"/>
</dbReference>
<protein>
    <submittedName>
        <fullName evidence="1">Uncharacterized protein</fullName>
    </submittedName>
</protein>
<accession>A0A5B0NQ60</accession>
<evidence type="ECO:0000313" key="1">
    <source>
        <dbReference type="EMBL" id="KAA1090048.1"/>
    </source>
</evidence>
<evidence type="ECO:0000313" key="2">
    <source>
        <dbReference type="Proteomes" id="UP000325313"/>
    </source>
</evidence>